<gene>
    <name evidence="3" type="ORF">SAMN04488128_106311</name>
</gene>
<name>A0A1T4TU69_9BACT</name>
<dbReference type="SUPFAM" id="SSF55961">
    <property type="entry name" value="Bet v1-like"/>
    <property type="match status" value="1"/>
</dbReference>
<dbReference type="Gene3D" id="3.30.530.20">
    <property type="match status" value="1"/>
</dbReference>
<dbReference type="Proteomes" id="UP000190367">
    <property type="component" value="Unassembled WGS sequence"/>
</dbReference>
<evidence type="ECO:0000313" key="3">
    <source>
        <dbReference type="EMBL" id="SKA44025.1"/>
    </source>
</evidence>
<dbReference type="RefSeq" id="WP_078672660.1">
    <property type="nucleotide sequence ID" value="NZ_FUWZ01000006.1"/>
</dbReference>
<evidence type="ECO:0000259" key="2">
    <source>
        <dbReference type="Pfam" id="PF08327"/>
    </source>
</evidence>
<dbReference type="CDD" id="cd07814">
    <property type="entry name" value="SRPBCC_CalC_Aha1-like"/>
    <property type="match status" value="1"/>
</dbReference>
<dbReference type="InterPro" id="IPR023393">
    <property type="entry name" value="START-like_dom_sf"/>
</dbReference>
<feature type="domain" description="Activator of Hsp90 ATPase homologue 1/2-like C-terminal" evidence="2">
    <location>
        <begin position="16"/>
        <end position="162"/>
    </location>
</feature>
<accession>A0A1T4TU69</accession>
<evidence type="ECO:0000313" key="4">
    <source>
        <dbReference type="Proteomes" id="UP000190367"/>
    </source>
</evidence>
<proteinExistence type="inferred from homology"/>
<protein>
    <submittedName>
        <fullName evidence="3">Uncharacterized conserved protein YndB, AHSA1/START domain</fullName>
    </submittedName>
</protein>
<keyword evidence="4" id="KW-1185">Reference proteome</keyword>
<reference evidence="4" key="1">
    <citation type="submission" date="2017-02" db="EMBL/GenBank/DDBJ databases">
        <authorList>
            <person name="Varghese N."/>
            <person name="Submissions S."/>
        </authorList>
    </citation>
    <scope>NUCLEOTIDE SEQUENCE [LARGE SCALE GENOMIC DNA]</scope>
    <source>
        <strain evidence="4">DSM 22224</strain>
    </source>
</reference>
<sequence length="168" mass="19097">MNNHTSTDFTMEYRFKATREQVFGAFSNAEALNEWWGPVEMRNSVISLDFRPGGIFHFKMEGQGQVNYGRFLFRDIQPPHLLEFTNAFADEQARVVKAPFDMPFPLEVLYRITLREEGEETILSLTGSPLEASREETASFLAINGSMQEGFGGTFGQLAIYLHKTNSI</sequence>
<dbReference type="Pfam" id="PF08327">
    <property type="entry name" value="AHSA1"/>
    <property type="match status" value="1"/>
</dbReference>
<evidence type="ECO:0000256" key="1">
    <source>
        <dbReference type="ARBA" id="ARBA00006817"/>
    </source>
</evidence>
<comment type="similarity">
    <text evidence="1">Belongs to the AHA1 family.</text>
</comment>
<dbReference type="OrthoDB" id="384974at2"/>
<dbReference type="InterPro" id="IPR013538">
    <property type="entry name" value="ASHA1/2-like_C"/>
</dbReference>
<dbReference type="AlphaFoldDB" id="A0A1T4TU69"/>
<organism evidence="3 4">
    <name type="scientific">Chitinophaga eiseniae</name>
    <dbReference type="NCBI Taxonomy" id="634771"/>
    <lineage>
        <taxon>Bacteria</taxon>
        <taxon>Pseudomonadati</taxon>
        <taxon>Bacteroidota</taxon>
        <taxon>Chitinophagia</taxon>
        <taxon>Chitinophagales</taxon>
        <taxon>Chitinophagaceae</taxon>
        <taxon>Chitinophaga</taxon>
    </lineage>
</organism>
<dbReference type="STRING" id="634771.SAMN04488128_106311"/>
<dbReference type="EMBL" id="FUWZ01000006">
    <property type="protein sequence ID" value="SKA44025.1"/>
    <property type="molecule type" value="Genomic_DNA"/>
</dbReference>